<dbReference type="InterPro" id="IPR051159">
    <property type="entry name" value="Hexapeptide_acetyltransf"/>
</dbReference>
<dbReference type="SUPFAM" id="SSF51161">
    <property type="entry name" value="Trimeric LpxA-like enzymes"/>
    <property type="match status" value="2"/>
</dbReference>
<evidence type="ECO:0000313" key="4">
    <source>
        <dbReference type="Proteomes" id="UP001194414"/>
    </source>
</evidence>
<dbReference type="GO" id="GO:0016740">
    <property type="term" value="F:transferase activity"/>
    <property type="evidence" value="ECO:0007669"/>
    <property type="project" value="UniProtKB-KW"/>
</dbReference>
<dbReference type="AlphaFoldDB" id="A0AAW4DRC1"/>
<proteinExistence type="predicted"/>
<reference evidence="3" key="1">
    <citation type="submission" date="2020-07" db="EMBL/GenBank/DDBJ databases">
        <title>Comparative genomics analyses of Lactobacillus crispatus isolated from different ecological niches.</title>
        <authorList>
            <person name="Mancino W."/>
            <person name="Mancabelli L."/>
            <person name="Lugli G.A."/>
            <person name="Milani C."/>
            <person name="Viappiani A."/>
            <person name="Anzalone R."/>
            <person name="Longhi G."/>
            <person name="Ventura M."/>
            <person name="Turroni F."/>
        </authorList>
    </citation>
    <scope>NUCLEOTIDE SEQUENCE</scope>
    <source>
        <strain evidence="3">LB65</strain>
    </source>
</reference>
<dbReference type="RefSeq" id="WP_198566734.1">
    <property type="nucleotide sequence ID" value="NZ_JACCPP010000026.1"/>
</dbReference>
<dbReference type="EMBL" id="JACCPP010000026">
    <property type="protein sequence ID" value="MBI1708743.1"/>
    <property type="molecule type" value="Genomic_DNA"/>
</dbReference>
<keyword evidence="2" id="KW-0677">Repeat</keyword>
<dbReference type="Proteomes" id="UP001194414">
    <property type="component" value="Unassembled WGS sequence"/>
</dbReference>
<evidence type="ECO:0000313" key="3">
    <source>
        <dbReference type="EMBL" id="MBI1708743.1"/>
    </source>
</evidence>
<dbReference type="InterPro" id="IPR011004">
    <property type="entry name" value="Trimer_LpxA-like_sf"/>
</dbReference>
<gene>
    <name evidence="3" type="ORF">HYQ56_1731</name>
</gene>
<dbReference type="CDD" id="cd04647">
    <property type="entry name" value="LbH_MAT_like"/>
    <property type="match status" value="1"/>
</dbReference>
<dbReference type="PANTHER" id="PTHR23416">
    <property type="entry name" value="SIALIC ACID SYNTHASE-RELATED"/>
    <property type="match status" value="1"/>
</dbReference>
<comment type="caution">
    <text evidence="3">The sequence shown here is derived from an EMBL/GenBank/DDBJ whole genome shotgun (WGS) entry which is preliminary data.</text>
</comment>
<organism evidence="3 4">
    <name type="scientific">Lactobacillus crispatus</name>
    <dbReference type="NCBI Taxonomy" id="47770"/>
    <lineage>
        <taxon>Bacteria</taxon>
        <taxon>Bacillati</taxon>
        <taxon>Bacillota</taxon>
        <taxon>Bacilli</taxon>
        <taxon>Lactobacillales</taxon>
        <taxon>Lactobacillaceae</taxon>
        <taxon>Lactobacillus</taxon>
    </lineage>
</organism>
<protein>
    <submittedName>
        <fullName evidence="3">Galactoside O-acetyltransferase</fullName>
    </submittedName>
</protein>
<dbReference type="Pfam" id="PF00132">
    <property type="entry name" value="Hexapep"/>
    <property type="match status" value="1"/>
</dbReference>
<dbReference type="Gene3D" id="2.160.10.10">
    <property type="entry name" value="Hexapeptide repeat proteins"/>
    <property type="match status" value="1"/>
</dbReference>
<dbReference type="PANTHER" id="PTHR23416:SF78">
    <property type="entry name" value="LIPOPOLYSACCHARIDE BIOSYNTHESIS O-ACETYL TRANSFERASE WBBJ-RELATED"/>
    <property type="match status" value="1"/>
</dbReference>
<evidence type="ECO:0000256" key="2">
    <source>
        <dbReference type="ARBA" id="ARBA00022737"/>
    </source>
</evidence>
<dbReference type="InterPro" id="IPR001451">
    <property type="entry name" value="Hexapep"/>
</dbReference>
<dbReference type="InterPro" id="IPR018357">
    <property type="entry name" value="Hexapep_transf_CS"/>
</dbReference>
<dbReference type="PROSITE" id="PS00101">
    <property type="entry name" value="HEXAPEP_TRANSFERASES"/>
    <property type="match status" value="1"/>
</dbReference>
<sequence length="218" mass="23529">MPTVNKEVKRIDKLQIYISTGMKIIRGVFKGLGVKKVFPLFIGKHVDITNKSHISTGKNVKFESYAEVHGLCKYGLQFGNNVTIGRYATIRPSSYYGVGNIGYGLKMGNNSSIGPFGFVGCSGKIVIGNNVMIGPRVSLFAENHNFSDTHSSIKSQGVNNKGITIEDDCWIGSGVIILDGVTIGHGSIIGAGTLVTKDVPAESIIINKRNRVVKSRIK</sequence>
<name>A0AAW4DRC1_9LACO</name>
<keyword evidence="1" id="KW-0808">Transferase</keyword>
<evidence type="ECO:0000256" key="1">
    <source>
        <dbReference type="ARBA" id="ARBA00022679"/>
    </source>
</evidence>
<accession>A0AAW4DRC1</accession>